<keyword evidence="4" id="KW-1185">Reference proteome</keyword>
<dbReference type="EMBL" id="CAXAMM010016781">
    <property type="protein sequence ID" value="CAK9039817.1"/>
    <property type="molecule type" value="Genomic_DNA"/>
</dbReference>
<reference evidence="3 4" key="1">
    <citation type="submission" date="2024-02" db="EMBL/GenBank/DDBJ databases">
        <authorList>
            <person name="Chen Y."/>
            <person name="Shah S."/>
            <person name="Dougan E. K."/>
            <person name="Thang M."/>
            <person name="Chan C."/>
        </authorList>
    </citation>
    <scope>NUCLEOTIDE SEQUENCE [LARGE SCALE GENOMIC DNA]</scope>
</reference>
<feature type="transmembrane region" description="Helical" evidence="2">
    <location>
        <begin position="401"/>
        <end position="423"/>
    </location>
</feature>
<feature type="region of interest" description="Disordered" evidence="1">
    <location>
        <begin position="226"/>
        <end position="255"/>
    </location>
</feature>
<feature type="compositionally biased region" description="Polar residues" evidence="1">
    <location>
        <begin position="792"/>
        <end position="803"/>
    </location>
</feature>
<feature type="transmembrane region" description="Helical" evidence="2">
    <location>
        <begin position="325"/>
        <end position="351"/>
    </location>
</feature>
<comment type="caution">
    <text evidence="3">The sequence shown here is derived from an EMBL/GenBank/DDBJ whole genome shotgun (WGS) entry which is preliminary data.</text>
</comment>
<feature type="region of interest" description="Disordered" evidence="1">
    <location>
        <begin position="767"/>
        <end position="803"/>
    </location>
</feature>
<keyword evidence="2" id="KW-1133">Transmembrane helix</keyword>
<accession>A0ABP0LNA4</accession>
<organism evidence="3 4">
    <name type="scientific">Durusdinium trenchii</name>
    <dbReference type="NCBI Taxonomy" id="1381693"/>
    <lineage>
        <taxon>Eukaryota</taxon>
        <taxon>Sar</taxon>
        <taxon>Alveolata</taxon>
        <taxon>Dinophyceae</taxon>
        <taxon>Suessiales</taxon>
        <taxon>Symbiodiniaceae</taxon>
        <taxon>Durusdinium</taxon>
    </lineage>
</organism>
<proteinExistence type="predicted"/>
<evidence type="ECO:0000313" key="3">
    <source>
        <dbReference type="EMBL" id="CAK9039817.1"/>
    </source>
</evidence>
<feature type="transmembrane region" description="Helical" evidence="2">
    <location>
        <begin position="371"/>
        <end position="389"/>
    </location>
</feature>
<feature type="compositionally biased region" description="Polar residues" evidence="1">
    <location>
        <begin position="1"/>
        <end position="12"/>
    </location>
</feature>
<protein>
    <submittedName>
        <fullName evidence="3">Uncharacterized protein</fullName>
    </submittedName>
</protein>
<evidence type="ECO:0000313" key="4">
    <source>
        <dbReference type="Proteomes" id="UP001642464"/>
    </source>
</evidence>
<feature type="region of interest" description="Disordered" evidence="1">
    <location>
        <begin position="1"/>
        <end position="43"/>
    </location>
</feature>
<gene>
    <name evidence="3" type="ORF">SCF082_LOCUS23260</name>
</gene>
<feature type="compositionally biased region" description="Basic and acidic residues" evidence="1">
    <location>
        <begin position="767"/>
        <end position="785"/>
    </location>
</feature>
<keyword evidence="2" id="KW-0812">Transmembrane</keyword>
<name>A0ABP0LNA4_9DINO</name>
<dbReference type="Proteomes" id="UP001642464">
    <property type="component" value="Unassembled WGS sequence"/>
</dbReference>
<sequence>MHPPDQQNSEQTTEARTDARPPQPNSPPKGQSRFPRQENRPRPRLRSEAFAGLGLVAAEIFRYNRQNFAFDQDQRFNRDELRFKMQVERFRLFRQDIRDLVELTVGKMDLYHMVGALFIRMISIYYSEGFFAEPPPTFLQVAYYLSQACALVYLLMAIWLSMHASIKSHSYATRLLTRFVRLPIPGCDQINLLNARYADFEKQGGQMLRVPFFVRGDNRWEERTEQVTGAASMASTASSTASDAGGAGGNAGAKASDELENGEYAYGGDSDMLGREQELLEAVEFRTHRHVQIFRQLQARWQCFDAYARVCMSFGVRHMLQSINYYLLGLCMVQLYVPHVGFVLTLVFQALAVNITILDVHSLPCWGTFDLSFIGFLPALIACAALFLATRAKEALVEENFYPASVAIYPLEIAWFELLHWVASPSSNESSTPRHFRAVLFMDVFGDAEDPLTGGSLTRGADPAEVLAEVQLSFEAFRVAQCCLRRWEEVPGDWLPLSQKREVNQFSDYLRLETDAFADLLLEIGSEMQVDNRSWTQLSQDERLVEPCSGTVLGPFYYSRGSETHIFYWDIENTSDTGKYKLLFTSPGAMRVLTLDETLKAVRKFQQLISHVHRISGVKSVAKPEPAGAPKSGPDTPRAAAISGAFTQKETKELYKPIRLPWRAVSCLTRTTQLMWLGVGFIAAFRETDMMRFDFQVSYIVEERRLQESDELVFEELPVQWPYGSFFRIEALRCMENSTIAVSTRFASYALRDARDPDGIAQVREMEPVGERQTEGRCEVDESARAVRATEIPSSTVRGGSNR</sequence>
<keyword evidence="2" id="KW-0472">Membrane</keyword>
<feature type="transmembrane region" description="Helical" evidence="2">
    <location>
        <begin position="141"/>
        <end position="160"/>
    </location>
</feature>
<feature type="transmembrane region" description="Helical" evidence="2">
    <location>
        <begin position="110"/>
        <end position="126"/>
    </location>
</feature>
<evidence type="ECO:0000256" key="1">
    <source>
        <dbReference type="SAM" id="MobiDB-lite"/>
    </source>
</evidence>
<evidence type="ECO:0000256" key="2">
    <source>
        <dbReference type="SAM" id="Phobius"/>
    </source>
</evidence>
<feature type="compositionally biased region" description="Low complexity" evidence="1">
    <location>
        <begin position="228"/>
        <end position="244"/>
    </location>
</feature>